<dbReference type="InterPro" id="IPR050571">
    <property type="entry name" value="Class-IV_PLP-Dep_Aminotrnsfr"/>
</dbReference>
<name>A0ABV8KIN3_9ACTN</name>
<reference evidence="3" key="1">
    <citation type="journal article" date="2019" name="Int. J. Syst. Evol. Microbiol.">
        <title>The Global Catalogue of Microorganisms (GCM) 10K type strain sequencing project: providing services to taxonomists for standard genome sequencing and annotation.</title>
        <authorList>
            <consortium name="The Broad Institute Genomics Platform"/>
            <consortium name="The Broad Institute Genome Sequencing Center for Infectious Disease"/>
            <person name="Wu L."/>
            <person name="Ma J."/>
        </authorList>
    </citation>
    <scope>NUCLEOTIDE SEQUENCE [LARGE SCALE GENOMIC DNA]</scope>
    <source>
        <strain evidence="3">2902at01</strain>
    </source>
</reference>
<dbReference type="PANTHER" id="PTHR42743">
    <property type="entry name" value="AMINO-ACID AMINOTRANSFERASE"/>
    <property type="match status" value="1"/>
</dbReference>
<keyword evidence="3" id="KW-1185">Reference proteome</keyword>
<dbReference type="EMBL" id="JBHSBN010000004">
    <property type="protein sequence ID" value="MFC4105869.1"/>
    <property type="molecule type" value="Genomic_DNA"/>
</dbReference>
<comment type="caution">
    <text evidence="2">The sequence shown here is derived from an EMBL/GenBank/DDBJ whole genome shotgun (WGS) entry which is preliminary data.</text>
</comment>
<dbReference type="GO" id="GO:0008483">
    <property type="term" value="F:transaminase activity"/>
    <property type="evidence" value="ECO:0007669"/>
    <property type="project" value="UniProtKB-KW"/>
</dbReference>
<dbReference type="Gene3D" id="3.30.470.10">
    <property type="match status" value="1"/>
</dbReference>
<gene>
    <name evidence="2" type="ORF">ACFOX0_07960</name>
</gene>
<protein>
    <submittedName>
        <fullName evidence="2">Aminotransferase class IV family protein</fullName>
    </submittedName>
</protein>
<dbReference type="Gene3D" id="3.20.10.10">
    <property type="entry name" value="D-amino Acid Aminotransferase, subunit A, domain 2"/>
    <property type="match status" value="1"/>
</dbReference>
<dbReference type="Proteomes" id="UP001595868">
    <property type="component" value="Unassembled WGS sequence"/>
</dbReference>
<dbReference type="SUPFAM" id="SSF56752">
    <property type="entry name" value="D-aminoacid aminotransferase-like PLP-dependent enzymes"/>
    <property type="match status" value="1"/>
</dbReference>
<dbReference type="InterPro" id="IPR043132">
    <property type="entry name" value="BCAT-like_C"/>
</dbReference>
<dbReference type="InterPro" id="IPR043131">
    <property type="entry name" value="BCAT-like_N"/>
</dbReference>
<keyword evidence="2" id="KW-0032">Aminotransferase</keyword>
<dbReference type="Pfam" id="PF01063">
    <property type="entry name" value="Aminotran_4"/>
    <property type="match status" value="1"/>
</dbReference>
<comment type="similarity">
    <text evidence="1">Belongs to the class-IV pyridoxal-phosphate-dependent aminotransferase family.</text>
</comment>
<proteinExistence type="inferred from homology"/>
<keyword evidence="2" id="KW-0808">Transferase</keyword>
<sequence length="263" mass="28412">MAELDGVPVGVDELATLALTGYGHFTTVRLDGGRVRGLDLHLDRLVRDCRTVFGAPLDPGRVRDLARRVAGRAPDPTVLRITVFDPDLPLGRPGGPARPRVLVTARPAGPDAPPPVRLRTVRHRRELPSVKHTGLFGALHQRRSAQLAGFDDALFVEPDGRVSEGPTWNIGFLVDGELRWPDADCLPGVTMRLLDRVARRIGLPTRRAQVPVDRIVAGYGAFVSNAAVGLRPVARIDDTDLTVDRDLVAGLRAGYAALPAEPL</sequence>
<evidence type="ECO:0000256" key="1">
    <source>
        <dbReference type="ARBA" id="ARBA00009320"/>
    </source>
</evidence>
<dbReference type="RefSeq" id="WP_377543190.1">
    <property type="nucleotide sequence ID" value="NZ_JBHSBN010000004.1"/>
</dbReference>
<organism evidence="2 3">
    <name type="scientific">Micromonospora zhanjiangensis</name>
    <dbReference type="NCBI Taxonomy" id="1522057"/>
    <lineage>
        <taxon>Bacteria</taxon>
        <taxon>Bacillati</taxon>
        <taxon>Actinomycetota</taxon>
        <taxon>Actinomycetes</taxon>
        <taxon>Micromonosporales</taxon>
        <taxon>Micromonosporaceae</taxon>
        <taxon>Micromonospora</taxon>
    </lineage>
</organism>
<dbReference type="NCBIfam" id="NF006734">
    <property type="entry name" value="PRK09266.1"/>
    <property type="match status" value="1"/>
</dbReference>
<dbReference type="InterPro" id="IPR001544">
    <property type="entry name" value="Aminotrans_IV"/>
</dbReference>
<evidence type="ECO:0000313" key="2">
    <source>
        <dbReference type="EMBL" id="MFC4105869.1"/>
    </source>
</evidence>
<evidence type="ECO:0000313" key="3">
    <source>
        <dbReference type="Proteomes" id="UP001595868"/>
    </source>
</evidence>
<dbReference type="PANTHER" id="PTHR42743:SF2">
    <property type="entry name" value="AMINODEOXYCHORISMATE LYASE"/>
    <property type="match status" value="1"/>
</dbReference>
<accession>A0ABV8KIN3</accession>
<dbReference type="InterPro" id="IPR036038">
    <property type="entry name" value="Aminotransferase-like"/>
</dbReference>